<proteinExistence type="predicted"/>
<feature type="compositionally biased region" description="Basic and acidic residues" evidence="1">
    <location>
        <begin position="319"/>
        <end position="329"/>
    </location>
</feature>
<dbReference type="Proteomes" id="UP000326924">
    <property type="component" value="Unassembled WGS sequence"/>
</dbReference>
<dbReference type="EMBL" id="VXIS01000019">
    <property type="protein sequence ID" value="KAA8912864.1"/>
    <property type="molecule type" value="Genomic_DNA"/>
</dbReference>
<feature type="compositionally biased region" description="Basic and acidic residues" evidence="1">
    <location>
        <begin position="288"/>
        <end position="299"/>
    </location>
</feature>
<name>A0A5J5F7Y6_9PEZI</name>
<feature type="region of interest" description="Disordered" evidence="1">
    <location>
        <begin position="222"/>
        <end position="368"/>
    </location>
</feature>
<evidence type="ECO:0000313" key="2">
    <source>
        <dbReference type="EMBL" id="KAA8912864.1"/>
    </source>
</evidence>
<feature type="region of interest" description="Disordered" evidence="1">
    <location>
        <begin position="128"/>
        <end position="156"/>
    </location>
</feature>
<feature type="compositionally biased region" description="Polar residues" evidence="1">
    <location>
        <begin position="342"/>
        <end position="353"/>
    </location>
</feature>
<dbReference type="InParanoid" id="A0A5J5F7Y6"/>
<feature type="compositionally biased region" description="Low complexity" evidence="1">
    <location>
        <begin position="233"/>
        <end position="245"/>
    </location>
</feature>
<feature type="region of interest" description="Disordered" evidence="1">
    <location>
        <begin position="483"/>
        <end position="527"/>
    </location>
</feature>
<sequence length="527" mass="58663">MCSRQIATQASASSARTLTLLRLRYQQQPTLRLHHSHTCNTRFFSPSSSSSYSALLSRFSAPSTFTCLQKSPLLTTSRNMFHRAVQEHAQSRPPSIPQRDKNRLSINGFLRGSGRASTTAATALQASAQTTLNTNRPTKPSSAATPSSVPKRPLSSGLASLYNATTAFEENVPRPIDIMPPTSMQALHDAVYFVDSDFDNDSDLDFDISEPIINPSLAAAARMLPSPPDSLKSQSPQPTMQQPSTHRPKDTFDDLEFEPRLPNPAPNPTVQNVIDSSQPFQWSSSPAEHFEPPKRRSDPVEEEAPPPKRKKARAIPWAKKPEAVQEVKKAASKVGPARRTPSDSMPWNESFSNVEAGKKETRKRNAAKRSLTTLATDSELSRKVTKGREPIAPIFLTEEQQRVADLVANHGQSVFFTGSAGRFCWDSALQALLTWIDRNWKVGLAQATYYGAQEKAPKGPRCCCGHCVNRSCRMQHRRCNTAQLRRYRSRKRKRSRPGPQDKEKPEGKEPLDSHQNPDHGRNLDGRR</sequence>
<comment type="caution">
    <text evidence="2">The sequence shown here is derived from an EMBL/GenBank/DDBJ whole genome shotgun (WGS) entry which is preliminary data.</text>
</comment>
<evidence type="ECO:0000256" key="1">
    <source>
        <dbReference type="SAM" id="MobiDB-lite"/>
    </source>
</evidence>
<protein>
    <submittedName>
        <fullName evidence="2">Uncharacterized protein</fullName>
    </submittedName>
</protein>
<feature type="compositionally biased region" description="Low complexity" evidence="1">
    <location>
        <begin position="128"/>
        <end position="151"/>
    </location>
</feature>
<evidence type="ECO:0000313" key="3">
    <source>
        <dbReference type="Proteomes" id="UP000326924"/>
    </source>
</evidence>
<reference evidence="2 3" key="1">
    <citation type="submission" date="2019-09" db="EMBL/GenBank/DDBJ databases">
        <title>Draft genome of the ectomycorrhizal ascomycete Sphaerosporella brunnea.</title>
        <authorList>
            <consortium name="DOE Joint Genome Institute"/>
            <person name="Benucci G.M."/>
            <person name="Marozzi G."/>
            <person name="Antonielli L."/>
            <person name="Sanchez S."/>
            <person name="Marco P."/>
            <person name="Wang X."/>
            <person name="Falini L.B."/>
            <person name="Barry K."/>
            <person name="Haridas S."/>
            <person name="Lipzen A."/>
            <person name="Labutti K."/>
            <person name="Grigoriev I.V."/>
            <person name="Murat C."/>
            <person name="Martin F."/>
            <person name="Albertini E."/>
            <person name="Donnini D."/>
            <person name="Bonito G."/>
        </authorList>
    </citation>
    <scope>NUCLEOTIDE SEQUENCE [LARGE SCALE GENOMIC DNA]</scope>
    <source>
        <strain evidence="2 3">Sb_GMNB300</strain>
    </source>
</reference>
<feature type="compositionally biased region" description="Polar residues" evidence="1">
    <location>
        <begin position="268"/>
        <end position="286"/>
    </location>
</feature>
<organism evidence="2 3">
    <name type="scientific">Sphaerosporella brunnea</name>
    <dbReference type="NCBI Taxonomy" id="1250544"/>
    <lineage>
        <taxon>Eukaryota</taxon>
        <taxon>Fungi</taxon>
        <taxon>Dikarya</taxon>
        <taxon>Ascomycota</taxon>
        <taxon>Pezizomycotina</taxon>
        <taxon>Pezizomycetes</taxon>
        <taxon>Pezizales</taxon>
        <taxon>Pyronemataceae</taxon>
        <taxon>Sphaerosporella</taxon>
    </lineage>
</organism>
<feature type="compositionally biased region" description="Basic and acidic residues" evidence="1">
    <location>
        <begin position="499"/>
        <end position="527"/>
    </location>
</feature>
<gene>
    <name evidence="2" type="ORF">FN846DRAFT_216748</name>
</gene>
<dbReference type="AlphaFoldDB" id="A0A5J5F7Y6"/>
<keyword evidence="3" id="KW-1185">Reference proteome</keyword>
<accession>A0A5J5F7Y6</accession>
<feature type="compositionally biased region" description="Basic residues" evidence="1">
    <location>
        <begin position="483"/>
        <end position="496"/>
    </location>
</feature>
<dbReference type="OrthoDB" id="432234at2759"/>